<comment type="caution">
    <text evidence="2">The sequence shown here is derived from an EMBL/GenBank/DDBJ whole genome shotgun (WGS) entry which is preliminary data.</text>
</comment>
<dbReference type="PANTHER" id="PTHR39338:SF5">
    <property type="entry name" value="BLR6139 PROTEIN"/>
    <property type="match status" value="1"/>
</dbReference>
<name>A0ABW1QZB7_9ACTN</name>
<evidence type="ECO:0000313" key="3">
    <source>
        <dbReference type="Proteomes" id="UP001596098"/>
    </source>
</evidence>
<dbReference type="Pfam" id="PF05762">
    <property type="entry name" value="VWA_CoxE"/>
    <property type="match status" value="1"/>
</dbReference>
<keyword evidence="3" id="KW-1185">Reference proteome</keyword>
<evidence type="ECO:0000256" key="1">
    <source>
        <dbReference type="SAM" id="MobiDB-lite"/>
    </source>
</evidence>
<reference evidence="3" key="1">
    <citation type="journal article" date="2019" name="Int. J. Syst. Evol. Microbiol.">
        <title>The Global Catalogue of Microorganisms (GCM) 10K type strain sequencing project: providing services to taxonomists for standard genome sequencing and annotation.</title>
        <authorList>
            <consortium name="The Broad Institute Genomics Platform"/>
            <consortium name="The Broad Institute Genome Sequencing Center for Infectious Disease"/>
            <person name="Wu L."/>
            <person name="Ma J."/>
        </authorList>
    </citation>
    <scope>NUCLEOTIDE SEQUENCE [LARGE SCALE GENOMIC DNA]</scope>
    <source>
        <strain evidence="3">DFY28</strain>
    </source>
</reference>
<gene>
    <name evidence="2" type="ORF">ACFPWU_09275</name>
</gene>
<proteinExistence type="predicted"/>
<dbReference type="SUPFAM" id="SSF53300">
    <property type="entry name" value="vWA-like"/>
    <property type="match status" value="1"/>
</dbReference>
<organism evidence="2 3">
    <name type="scientific">Nocardioides yefusunii</name>
    <dbReference type="NCBI Taxonomy" id="2500546"/>
    <lineage>
        <taxon>Bacteria</taxon>
        <taxon>Bacillati</taxon>
        <taxon>Actinomycetota</taxon>
        <taxon>Actinomycetes</taxon>
        <taxon>Propionibacteriales</taxon>
        <taxon>Nocardioidaceae</taxon>
        <taxon>Nocardioides</taxon>
    </lineage>
</organism>
<dbReference type="RefSeq" id="WP_128221910.1">
    <property type="nucleotide sequence ID" value="NZ_CP034929.1"/>
</dbReference>
<dbReference type="EMBL" id="JBHSQI010000005">
    <property type="protein sequence ID" value="MFC6153849.1"/>
    <property type="molecule type" value="Genomic_DNA"/>
</dbReference>
<dbReference type="PANTHER" id="PTHR39338">
    <property type="entry name" value="BLL5662 PROTEIN-RELATED"/>
    <property type="match status" value="1"/>
</dbReference>
<evidence type="ECO:0000313" key="2">
    <source>
        <dbReference type="EMBL" id="MFC6153849.1"/>
    </source>
</evidence>
<sequence length="475" mass="52152">MALLDRHVSFVQALRDAGLQVSLAEGLDAVAALRTVGLADRETLRAAYAAAVVKRQSQRITFDELFDLWFPRMLGDGVAAASFVDDRGRLDSPAQLDDVRDRIARAMETELDARDGGADGDGDGDPHGSGSGQDGLRDLAVEAVARFGRMPGRAPGQQGWSGHNTMRRVNGHDLVRRIVEAMTAQGRPAHEARASAEAVLARFDAYVKEDVMRRLAAERPPADLARTTVRPTIDKLDFAAARTEDLDEMRRALAPLARQLAVRLTKEQHSRRRGQLDFRRTVRASMATGGVPVVTHHRPRRPHRTELVVLCDVSGSVAKFAQFTLMLVFALREQFTGVRAFTFVDDVTEVTDVFRPGADPVEVLADLAARSAHAARFGRTNYGAAFGHFLERHPDALGPRSTLLVLGDARSNYADLNEQALATMVDVAKRAFWLNPEHPRHWGSGDSAAFTYGEVLPMTECRNLGQLGEFVHDLV</sequence>
<accession>A0ABW1QZB7</accession>
<protein>
    <submittedName>
        <fullName evidence="2">VWA domain-containing protein</fullName>
    </submittedName>
</protein>
<dbReference type="InterPro" id="IPR011195">
    <property type="entry name" value="UCP010256"/>
</dbReference>
<dbReference type="PIRSF" id="PIRSF010256">
    <property type="entry name" value="CoxE_vWa"/>
    <property type="match status" value="1"/>
</dbReference>
<dbReference type="InterPro" id="IPR008912">
    <property type="entry name" value="Uncharacterised_CoxE"/>
</dbReference>
<feature type="region of interest" description="Disordered" evidence="1">
    <location>
        <begin position="109"/>
        <end position="135"/>
    </location>
</feature>
<dbReference type="InterPro" id="IPR036465">
    <property type="entry name" value="vWFA_dom_sf"/>
</dbReference>
<dbReference type="Proteomes" id="UP001596098">
    <property type="component" value="Unassembled WGS sequence"/>
</dbReference>